<reference evidence="1 2" key="1">
    <citation type="journal article" date="2006" name="Science">
        <title>The genome of black cottonwood, Populus trichocarpa (Torr. &amp; Gray).</title>
        <authorList>
            <person name="Tuskan G.A."/>
            <person name="Difazio S."/>
            <person name="Jansson S."/>
            <person name="Bohlmann J."/>
            <person name="Grigoriev I."/>
            <person name="Hellsten U."/>
            <person name="Putnam N."/>
            <person name="Ralph S."/>
            <person name="Rombauts S."/>
            <person name="Salamov A."/>
            <person name="Schein J."/>
            <person name="Sterck L."/>
            <person name="Aerts A."/>
            <person name="Bhalerao R.R."/>
            <person name="Bhalerao R.P."/>
            <person name="Blaudez D."/>
            <person name="Boerjan W."/>
            <person name="Brun A."/>
            <person name="Brunner A."/>
            <person name="Busov V."/>
            <person name="Campbell M."/>
            <person name="Carlson J."/>
            <person name="Chalot M."/>
            <person name="Chapman J."/>
            <person name="Chen G.L."/>
            <person name="Cooper D."/>
            <person name="Coutinho P.M."/>
            <person name="Couturier J."/>
            <person name="Covert S."/>
            <person name="Cronk Q."/>
            <person name="Cunningham R."/>
            <person name="Davis J."/>
            <person name="Degroeve S."/>
            <person name="Dejardin A."/>
            <person name="Depamphilis C."/>
            <person name="Detter J."/>
            <person name="Dirks B."/>
            <person name="Dubchak I."/>
            <person name="Duplessis S."/>
            <person name="Ehlting J."/>
            <person name="Ellis B."/>
            <person name="Gendler K."/>
            <person name="Goodstein D."/>
            <person name="Gribskov M."/>
            <person name="Grimwood J."/>
            <person name="Groover A."/>
            <person name="Gunter L."/>
            <person name="Hamberger B."/>
            <person name="Heinze B."/>
            <person name="Helariutta Y."/>
            <person name="Henrissat B."/>
            <person name="Holligan D."/>
            <person name="Holt R."/>
            <person name="Huang W."/>
            <person name="Islam-Faridi N."/>
            <person name="Jones S."/>
            <person name="Jones-Rhoades M."/>
            <person name="Jorgensen R."/>
            <person name="Joshi C."/>
            <person name="Kangasjarvi J."/>
            <person name="Karlsson J."/>
            <person name="Kelleher C."/>
            <person name="Kirkpatrick R."/>
            <person name="Kirst M."/>
            <person name="Kohler A."/>
            <person name="Kalluri U."/>
            <person name="Larimer F."/>
            <person name="Leebens-Mack J."/>
            <person name="Leple J.C."/>
            <person name="Locascio P."/>
            <person name="Lou Y."/>
            <person name="Lucas S."/>
            <person name="Martin F."/>
            <person name="Montanini B."/>
            <person name="Napoli C."/>
            <person name="Nelson D.R."/>
            <person name="Nelson C."/>
            <person name="Nieminen K."/>
            <person name="Nilsson O."/>
            <person name="Pereda V."/>
            <person name="Peter G."/>
            <person name="Philippe R."/>
            <person name="Pilate G."/>
            <person name="Poliakov A."/>
            <person name="Razumovskaya J."/>
            <person name="Richardson P."/>
            <person name="Rinaldi C."/>
            <person name="Ritland K."/>
            <person name="Rouze P."/>
            <person name="Ryaboy D."/>
            <person name="Schmutz J."/>
            <person name="Schrader J."/>
            <person name="Segerman B."/>
            <person name="Shin H."/>
            <person name="Siddiqui A."/>
            <person name="Sterky F."/>
            <person name="Terry A."/>
            <person name="Tsai C.J."/>
            <person name="Uberbacher E."/>
            <person name="Unneberg P."/>
            <person name="Vahala J."/>
            <person name="Wall K."/>
            <person name="Wessler S."/>
            <person name="Yang G."/>
            <person name="Yin T."/>
            <person name="Douglas C."/>
            <person name="Marra M."/>
            <person name="Sandberg G."/>
            <person name="Van de Peer Y."/>
            <person name="Rokhsar D."/>
        </authorList>
    </citation>
    <scope>NUCLEOTIDE SEQUENCE [LARGE SCALE GENOMIC DNA]</scope>
    <source>
        <strain evidence="2">cv. Nisqually</strain>
    </source>
</reference>
<proteinExistence type="predicted"/>
<keyword evidence="2" id="KW-1185">Reference proteome</keyword>
<evidence type="ECO:0000313" key="2">
    <source>
        <dbReference type="Proteomes" id="UP000006729"/>
    </source>
</evidence>
<sequence>MVLSIFKPLTLYLFLLFYSWQDSHLEVKGDIFVSPISLIKRGPESSS</sequence>
<protein>
    <submittedName>
        <fullName evidence="1">Uncharacterized protein</fullName>
    </submittedName>
</protein>
<comment type="caution">
    <text evidence="1">The sequence shown here is derived from an EMBL/GenBank/DDBJ whole genome shotgun (WGS) entry which is preliminary data.</text>
</comment>
<evidence type="ECO:0000313" key="1">
    <source>
        <dbReference type="EMBL" id="KAI9395649.1"/>
    </source>
</evidence>
<organism evidence="1 2">
    <name type="scientific">Populus trichocarpa</name>
    <name type="common">Western balsam poplar</name>
    <name type="synonym">Populus balsamifera subsp. trichocarpa</name>
    <dbReference type="NCBI Taxonomy" id="3694"/>
    <lineage>
        <taxon>Eukaryota</taxon>
        <taxon>Viridiplantae</taxon>
        <taxon>Streptophyta</taxon>
        <taxon>Embryophyta</taxon>
        <taxon>Tracheophyta</taxon>
        <taxon>Spermatophyta</taxon>
        <taxon>Magnoliopsida</taxon>
        <taxon>eudicotyledons</taxon>
        <taxon>Gunneridae</taxon>
        <taxon>Pentapetalae</taxon>
        <taxon>rosids</taxon>
        <taxon>fabids</taxon>
        <taxon>Malpighiales</taxon>
        <taxon>Salicaceae</taxon>
        <taxon>Saliceae</taxon>
        <taxon>Populus</taxon>
    </lineage>
</organism>
<dbReference type="Proteomes" id="UP000006729">
    <property type="component" value="Chromosome 4"/>
</dbReference>
<accession>A0ACC0T276</accession>
<name>A0ACC0T276_POPTR</name>
<dbReference type="EMBL" id="CM009293">
    <property type="protein sequence ID" value="KAI9395649.1"/>
    <property type="molecule type" value="Genomic_DNA"/>
</dbReference>
<gene>
    <name evidence="1" type="ORF">POPTR_004G011375v4</name>
</gene>